<keyword evidence="4" id="KW-1185">Reference proteome</keyword>
<dbReference type="InterPro" id="IPR001387">
    <property type="entry name" value="Cro/C1-type_HTH"/>
</dbReference>
<gene>
    <name evidence="3" type="ordered locus">MICA_2320</name>
</gene>
<feature type="domain" description="HTH cro/C1-type" evidence="2">
    <location>
        <begin position="22"/>
        <end position="69"/>
    </location>
</feature>
<organism evidence="3 4">
    <name type="scientific">Micavibrio aeruginosavorus (strain ARL-13)</name>
    <dbReference type="NCBI Taxonomy" id="856793"/>
    <lineage>
        <taxon>Bacteria</taxon>
        <taxon>Pseudomonadati</taxon>
        <taxon>Bdellovibrionota</taxon>
        <taxon>Bdellovibrionia</taxon>
        <taxon>Bdellovibrionales</taxon>
        <taxon>Pseudobdellovibrionaceae</taxon>
        <taxon>Micavibrio</taxon>
    </lineage>
</organism>
<sequence>MTTHLKNPHPGDILAVEFLEPLGLSQNALAKAIDVPANRINEIIRGRRGITADTDVRLARYFGLSEGFFLRLQNAYDLMEAHRAIPATELRRIKPHAQACA</sequence>
<name>G2KT79_MICAA</name>
<dbReference type="PANTHER" id="PTHR36924">
    <property type="entry name" value="ANTITOXIN HIGA-1"/>
    <property type="match status" value="1"/>
</dbReference>
<dbReference type="eggNOG" id="COG3093">
    <property type="taxonomic scope" value="Bacteria"/>
</dbReference>
<dbReference type="Pfam" id="PF01381">
    <property type="entry name" value="HTH_3"/>
    <property type="match status" value="1"/>
</dbReference>
<proteinExistence type="predicted"/>
<dbReference type="HOGENOM" id="CLU_140230_5_2_5"/>
<dbReference type="OrthoDB" id="3174593at2"/>
<dbReference type="STRING" id="856793.MICA_2320"/>
<dbReference type="KEGG" id="mai:MICA_2320"/>
<protein>
    <submittedName>
        <fullName evidence="3">Addiction module antidote protein, HigA family</fullName>
    </submittedName>
</protein>
<dbReference type="RefSeq" id="WP_014103846.1">
    <property type="nucleotide sequence ID" value="NC_016026.1"/>
</dbReference>
<dbReference type="CDD" id="cd00093">
    <property type="entry name" value="HTH_XRE"/>
    <property type="match status" value="1"/>
</dbReference>
<keyword evidence="1" id="KW-0238">DNA-binding</keyword>
<dbReference type="InterPro" id="IPR010982">
    <property type="entry name" value="Lambda_DNA-bd_dom_sf"/>
</dbReference>
<evidence type="ECO:0000256" key="1">
    <source>
        <dbReference type="ARBA" id="ARBA00023125"/>
    </source>
</evidence>
<dbReference type="PROSITE" id="PS50943">
    <property type="entry name" value="HTH_CROC1"/>
    <property type="match status" value="1"/>
</dbReference>
<dbReference type="Proteomes" id="UP000009286">
    <property type="component" value="Chromosome"/>
</dbReference>
<dbReference type="SUPFAM" id="SSF47413">
    <property type="entry name" value="lambda repressor-like DNA-binding domains"/>
    <property type="match status" value="1"/>
</dbReference>
<accession>G2KT79</accession>
<dbReference type="InterPro" id="IPR013430">
    <property type="entry name" value="Toxin_antidote_HigA"/>
</dbReference>
<dbReference type="NCBIfam" id="TIGR02607">
    <property type="entry name" value="antidote_HigA"/>
    <property type="match status" value="1"/>
</dbReference>
<dbReference type="Gene3D" id="1.10.260.40">
    <property type="entry name" value="lambda repressor-like DNA-binding domains"/>
    <property type="match status" value="1"/>
</dbReference>
<dbReference type="AlphaFoldDB" id="G2KT79"/>
<evidence type="ECO:0000259" key="2">
    <source>
        <dbReference type="PROSITE" id="PS50943"/>
    </source>
</evidence>
<dbReference type="GO" id="GO:0003677">
    <property type="term" value="F:DNA binding"/>
    <property type="evidence" value="ECO:0007669"/>
    <property type="project" value="UniProtKB-KW"/>
</dbReference>
<evidence type="ECO:0000313" key="4">
    <source>
        <dbReference type="Proteomes" id="UP000009286"/>
    </source>
</evidence>
<dbReference type="EMBL" id="CP002382">
    <property type="protein sequence ID" value="AEP10623.1"/>
    <property type="molecule type" value="Genomic_DNA"/>
</dbReference>
<dbReference type="SMART" id="SM00530">
    <property type="entry name" value="HTH_XRE"/>
    <property type="match status" value="1"/>
</dbReference>
<dbReference type="PANTHER" id="PTHR36924:SF1">
    <property type="entry name" value="ANTITOXIN HIGA-1"/>
    <property type="match status" value="1"/>
</dbReference>
<evidence type="ECO:0000313" key="3">
    <source>
        <dbReference type="EMBL" id="AEP10623.1"/>
    </source>
</evidence>
<reference evidence="3 4" key="1">
    <citation type="journal article" date="2011" name="BMC Genomics">
        <title>Genomic insights into an obligate epibiotic bacterial predator: Micavibrio aeruginosavorus ARL-13.</title>
        <authorList>
            <person name="Wang Z."/>
            <person name="Kadouri D."/>
            <person name="Wu M."/>
        </authorList>
    </citation>
    <scope>NUCLEOTIDE SEQUENCE [LARGE SCALE GENOMIC DNA]</scope>
    <source>
        <strain evidence="3 4">ARL-13</strain>
    </source>
</reference>